<dbReference type="InterPro" id="IPR010071">
    <property type="entry name" value="AA_adenyl_dom"/>
</dbReference>
<reference evidence="5 6" key="1">
    <citation type="submission" date="2016-08" db="EMBL/GenBank/DDBJ databases">
        <title>A Parts List for Fungal Cellulosomes Revealed by Comparative Genomics.</title>
        <authorList>
            <consortium name="DOE Joint Genome Institute"/>
            <person name="Haitjema C.H."/>
            <person name="Gilmore S.P."/>
            <person name="Henske J.K."/>
            <person name="Solomon K.V."/>
            <person name="De Groot R."/>
            <person name="Kuo A."/>
            <person name="Mondo S.J."/>
            <person name="Salamov A.A."/>
            <person name="Labutti K."/>
            <person name="Zhao Z."/>
            <person name="Chiniquy J."/>
            <person name="Barry K."/>
            <person name="Brewer H.M."/>
            <person name="Purvine S.O."/>
            <person name="Wright A.T."/>
            <person name="Boxma B."/>
            <person name="Van Alen T."/>
            <person name="Hackstein J.H."/>
            <person name="Baker S.E."/>
            <person name="Grigoriev I.V."/>
            <person name="O'Malley M.A."/>
        </authorList>
    </citation>
    <scope>NUCLEOTIDE SEQUENCE [LARGE SCALE GENOMIC DNA]</scope>
    <source>
        <strain evidence="5 6">S4</strain>
    </source>
</reference>
<dbReference type="InterPro" id="IPR020845">
    <property type="entry name" value="AMP-binding_CS"/>
</dbReference>
<organism evidence="5 6">
    <name type="scientific">Anaeromyces robustus</name>
    <dbReference type="NCBI Taxonomy" id="1754192"/>
    <lineage>
        <taxon>Eukaryota</taxon>
        <taxon>Fungi</taxon>
        <taxon>Fungi incertae sedis</taxon>
        <taxon>Chytridiomycota</taxon>
        <taxon>Chytridiomycota incertae sedis</taxon>
        <taxon>Neocallimastigomycetes</taxon>
        <taxon>Neocallimastigales</taxon>
        <taxon>Neocallimastigaceae</taxon>
        <taxon>Anaeromyces</taxon>
    </lineage>
</organism>
<evidence type="ECO:0000256" key="3">
    <source>
        <dbReference type="ARBA" id="ARBA00022598"/>
    </source>
</evidence>
<dbReference type="InterPro" id="IPR009081">
    <property type="entry name" value="PP-bd_ACP"/>
</dbReference>
<keyword evidence="6" id="KW-1185">Reference proteome</keyword>
<dbReference type="Gene3D" id="2.30.38.10">
    <property type="entry name" value="Luciferase, Domain 3"/>
    <property type="match status" value="4"/>
</dbReference>
<dbReference type="GO" id="GO:0043041">
    <property type="term" value="P:amino acid activation for nonribosomal peptide biosynthetic process"/>
    <property type="evidence" value="ECO:0007669"/>
    <property type="project" value="TreeGrafter"/>
</dbReference>
<dbReference type="Pfam" id="PF00501">
    <property type="entry name" value="AMP-binding"/>
    <property type="match status" value="6"/>
</dbReference>
<dbReference type="Pfam" id="PF00550">
    <property type="entry name" value="PP-binding"/>
    <property type="match status" value="5"/>
</dbReference>
<dbReference type="OrthoDB" id="4920779at2759"/>
<feature type="domain" description="Carrier" evidence="4">
    <location>
        <begin position="4883"/>
        <end position="4960"/>
    </location>
</feature>
<name>A0A1Y1VVD4_9FUNG</name>
<dbReference type="InterPro" id="IPR001242">
    <property type="entry name" value="Condensation_dom"/>
</dbReference>
<feature type="domain" description="Carrier" evidence="4">
    <location>
        <begin position="3844"/>
        <end position="3921"/>
    </location>
</feature>
<dbReference type="PROSITE" id="PS50075">
    <property type="entry name" value="CARRIER"/>
    <property type="match status" value="5"/>
</dbReference>
<dbReference type="InterPro" id="IPR000873">
    <property type="entry name" value="AMP-dep_synth/lig_dom"/>
</dbReference>
<protein>
    <submittedName>
        <fullName evidence="5">Acetyl-CoA synthetase-like protein</fullName>
    </submittedName>
</protein>
<keyword evidence="2" id="KW-0597">Phosphoprotein</keyword>
<comment type="caution">
    <text evidence="5">The sequence shown here is derived from an EMBL/GenBank/DDBJ whole genome shotgun (WGS) entry which is preliminary data.</text>
</comment>
<feature type="domain" description="Carrier" evidence="4">
    <location>
        <begin position="2777"/>
        <end position="2854"/>
    </location>
</feature>
<dbReference type="GO" id="GO:0044550">
    <property type="term" value="P:secondary metabolite biosynthetic process"/>
    <property type="evidence" value="ECO:0007669"/>
    <property type="project" value="TreeGrafter"/>
</dbReference>
<dbReference type="FunFam" id="3.30.300.30:FF:000015">
    <property type="entry name" value="Nonribosomal peptide synthase SidD"/>
    <property type="match status" value="4"/>
</dbReference>
<dbReference type="STRING" id="1754192.A0A1Y1VVD4"/>
<dbReference type="PANTHER" id="PTHR45527">
    <property type="entry name" value="NONRIBOSOMAL PEPTIDE SYNTHETASE"/>
    <property type="match status" value="1"/>
</dbReference>
<accession>A0A1Y1VVD4</accession>
<dbReference type="Gene3D" id="3.40.50.12780">
    <property type="entry name" value="N-terminal domain of ligase-like"/>
    <property type="match status" value="1"/>
</dbReference>
<feature type="domain" description="Carrier" evidence="4">
    <location>
        <begin position="1841"/>
        <end position="1918"/>
    </location>
</feature>
<dbReference type="PROSITE" id="PS00012">
    <property type="entry name" value="PHOSPHOPANTETHEINE"/>
    <property type="match status" value="4"/>
</dbReference>
<dbReference type="InterPro" id="IPR042099">
    <property type="entry name" value="ANL_N_sf"/>
</dbReference>
<evidence type="ECO:0000256" key="1">
    <source>
        <dbReference type="ARBA" id="ARBA00022450"/>
    </source>
</evidence>
<dbReference type="Gene3D" id="3.30.300.30">
    <property type="match status" value="5"/>
</dbReference>
<dbReference type="SUPFAM" id="SSF56801">
    <property type="entry name" value="Acetyl-CoA synthetase-like"/>
    <property type="match status" value="6"/>
</dbReference>
<dbReference type="InterPro" id="IPR036736">
    <property type="entry name" value="ACP-like_sf"/>
</dbReference>
<evidence type="ECO:0000313" key="5">
    <source>
        <dbReference type="EMBL" id="ORX64966.1"/>
    </source>
</evidence>
<evidence type="ECO:0000259" key="4">
    <source>
        <dbReference type="PROSITE" id="PS50075"/>
    </source>
</evidence>
<dbReference type="EMBL" id="MCFG01000487">
    <property type="protein sequence ID" value="ORX64966.1"/>
    <property type="molecule type" value="Genomic_DNA"/>
</dbReference>
<reference evidence="5 6" key="2">
    <citation type="submission" date="2016-08" db="EMBL/GenBank/DDBJ databases">
        <title>Pervasive Adenine N6-methylation of Active Genes in Fungi.</title>
        <authorList>
            <consortium name="DOE Joint Genome Institute"/>
            <person name="Mondo S.J."/>
            <person name="Dannebaum R.O."/>
            <person name="Kuo R.C."/>
            <person name="Labutti K."/>
            <person name="Haridas S."/>
            <person name="Kuo A."/>
            <person name="Salamov A."/>
            <person name="Ahrendt S.R."/>
            <person name="Lipzen A."/>
            <person name="Sullivan W."/>
            <person name="Andreopoulos W.B."/>
            <person name="Clum A."/>
            <person name="Lindquist E."/>
            <person name="Daum C."/>
            <person name="Ramamoorthy G.K."/>
            <person name="Gryganskyi A."/>
            <person name="Culley D."/>
            <person name="Magnuson J.K."/>
            <person name="James T.Y."/>
            <person name="O'Malley M.A."/>
            <person name="Stajich J.E."/>
            <person name="Spatafora J.W."/>
            <person name="Visel A."/>
            <person name="Grigoriev I.V."/>
        </authorList>
    </citation>
    <scope>NUCLEOTIDE SEQUENCE [LARGE SCALE GENOMIC DNA]</scope>
    <source>
        <strain evidence="5 6">S4</strain>
    </source>
</reference>
<dbReference type="FunFam" id="3.40.50.980:FF:000001">
    <property type="entry name" value="Non-ribosomal peptide synthetase"/>
    <property type="match status" value="4"/>
</dbReference>
<dbReference type="NCBIfam" id="NF003417">
    <property type="entry name" value="PRK04813.1"/>
    <property type="match status" value="6"/>
</dbReference>
<dbReference type="CDD" id="cd05930">
    <property type="entry name" value="A_NRPS"/>
    <property type="match status" value="5"/>
</dbReference>
<dbReference type="InterPro" id="IPR025110">
    <property type="entry name" value="AMP-bd_C"/>
</dbReference>
<keyword evidence="3" id="KW-0436">Ligase</keyword>
<dbReference type="Proteomes" id="UP000193944">
    <property type="component" value="Unassembled WGS sequence"/>
</dbReference>
<dbReference type="GO" id="GO:0005737">
    <property type="term" value="C:cytoplasm"/>
    <property type="evidence" value="ECO:0007669"/>
    <property type="project" value="TreeGrafter"/>
</dbReference>
<dbReference type="GO" id="GO:0031177">
    <property type="term" value="F:phosphopantetheine binding"/>
    <property type="evidence" value="ECO:0007669"/>
    <property type="project" value="TreeGrafter"/>
</dbReference>
<dbReference type="Pfam" id="PF13193">
    <property type="entry name" value="AMP-binding_C"/>
    <property type="match status" value="3"/>
</dbReference>
<dbReference type="Gene3D" id="1.10.1200.10">
    <property type="entry name" value="ACP-like"/>
    <property type="match status" value="5"/>
</dbReference>
<dbReference type="PANTHER" id="PTHR45527:SF1">
    <property type="entry name" value="FATTY ACID SYNTHASE"/>
    <property type="match status" value="1"/>
</dbReference>
<dbReference type="InterPro" id="IPR045851">
    <property type="entry name" value="AMP-bd_C_sf"/>
</dbReference>
<dbReference type="Pfam" id="PF00668">
    <property type="entry name" value="Condensation"/>
    <property type="match status" value="6"/>
</dbReference>
<evidence type="ECO:0000256" key="2">
    <source>
        <dbReference type="ARBA" id="ARBA00022553"/>
    </source>
</evidence>
<feature type="domain" description="Carrier" evidence="4">
    <location>
        <begin position="798"/>
        <end position="875"/>
    </location>
</feature>
<dbReference type="PROSITE" id="PS00455">
    <property type="entry name" value="AMP_BINDING"/>
    <property type="match status" value="5"/>
</dbReference>
<sequence>MNHLTNGHNLNSKENSENQLTFLKERFNCDFNVLAVPKKEYYHKFRGNEKVFKHQESLIINDYYEKVKGFVESNHLNPVSLLLSIYGFVMYKYTGQEIIYTLFSGNDIGREGRCSDEEDITTITTQPFLIKCNKNGTLMDMFNDIDHCLTYYYKNPSILFSEVSESLSLLKPNNCFFFESFDQINYGFDKFLKENKNLDVAFRFMDQKDGYLISLDYNTNLYDDTLIQNILESFIEVVKAPDNYGKILSDIEYITEKEKNKILYGFNENIYDYGYEKIYPTEFSKIARLNAEKTALVFKDQKFTYGTLNEMTNSLGHYLRELGVKRNEVIPIICERSYYYVIASIAIMKAGGVFLFIDPEFPKDRVKYMVNEVRAKIILEYIPHQPKENTFDFDDSIFEYSLDGHDYRQNTHDVPNVNTSDDICCMFFTSGTTGKPKGILINHDNIINSTQYALTYQGGRDIYDNPEAVLAFSKFTYVMCFAEIFFPLIKHVIVILCSEEEYNNPSLLGDIILKYNTEIAVCTSTRIRNYLNNEKFRKAVANFKTLFFGGESLTRDVLQLFIQHTNAKIYYSYALTETTAFGALSYISHDDIINNRTISIGKPACNYQVYILDENYKPVPVGVEGEIYLGGRSICSGYLNLEKLTKETFIDCPYTPYKNSHKKLKMYGTGDLGKWTPDGRVIHLGRKDFQVKIRGQRIELPEIEQIVKEIKGIDYTVVIDKMKKGSNEKYLVGYYITKSDDITGEDIRNYLKTKLPMYMIPSYFIQIDKVPVTAHGKLDRKSLPEPNIDRLLSSNYVAPETKIEKAICKIYSQAFHIDLDKIGKYSTYFEIGGTSLSAIKTVAAIEKELKIKLNIKDIFTYPKVCDLGKRIEEIQMNGNDHFHKVEIIKKQNKKEFPVTTQQLGIKKGFTQLFEKQEILRTKYTEKEINNKIEIYGEVDDECQLEFENYTYDNKNEFVRPFDLSKAPLIRVGFIENEVLLVDMHHIISDGSTILALKEQLNHYYNTDQIHELDIQYSDYALHVNEKMNHGDYKDQIEFYKNLFSSNDYEILNLPKKRKNNETEKDDDSDIFILNKNIDKSASHLINEYVKSHSISKTAFFITIYGYVLSKYSGQDRIYSSIMSANRHHHSIENMFGMFVSTLPILLKYDHADTSFLTTIKQNMNMVMEIYNNQELSFSELSRLLYLKNMKNSFIYQPKNKLEEKSSTISSNNGHGTDIFVSYEDPNELNRNDLNKFDLTFKIIENKDDYTISINYNHETYDSKIIRRILDSYEVVIRNITKFDDPLKTIEYIPEGEKIQMMEEFNRNSFTYGFDRLYHVEFSKLAKEIPDQCAVVFNDTIITYRELDEMSNSLAYYLRKQNIGRNAIVPIICERSYYFIVAFIAVLKSGAAYLQIDPDFPMERIEYMVREVNAKFVLEFITDKENRNKVQFKNKGIVEYQLQHHKYDENTFGVDNVNVSDDLSYVLFTSGTTGMPKGTLLTHNNLINYCLYCQKINGQDDLYEESIHSVLAFSKFTFDMSLSEIHYPLLRGNKIVLSNDEEFNDPIAISKLIQKHQIDCLWSVPSRIENYINYKEFLESIQTLKFMLLGGEKLEYQLVKKLINNNIKVLNGYGPTETTVCCIIKKYTKENIENDYKNGLFNSIGKLLCNTKVYILDKYLKPVPIGVEGEIFIGGYGVGKGYLHRENLTKEKFLENPFNFNHDDHNNMMYRTGDLGQWTENGEIEYLGRIDFQVKIHGQRIELGEIENTVNEVSGIQQSIVIDSKKENGEKYLICYFISSNDDDEIQVKDIKEYLKKKLPLYMIPNYYKRIQEIPLTSNGKLDRKALPEPSSEDLNKERYVAPETEIEKCICQIYSEMFNMNESEIGVMSDFYELGGNSLNAIRVTTRIEKELDIKLNIKDILLNSVIYDFGKRIEEIINNDEGAVKAIQIIEKQNKLEFPVTAQQLAPLIRVGFIEDKALLIDMHHIISDCVTSTIINRKMFEFYRKMFECEYEVLNIPKKENNKINEESSSNIVNCTKIIDSKLSQVINEYTKNNGISKTAFFISIYGYILSKYSGQDTIYSSIISANRNNGYVENMIGMFVSTLPILLKYENENEKFIDIIKRNMNLLVNIYDNQDISLSDITKALKLPNVNNAFVYQPNIKNVKNIDNNIFDLDGKIFDSDRNILNEFNNVSKFDLLVDVSENDDNYTIHVEYNKNLYNDSMINKILDSYIEVIENISHFEEMVKDIEYIPVLEKENILLSFNKENIKYDFDKLYHVEFSKVAKKYPNRNAIIYQGMKFTFKEIDEMSNSLAFYLRSKGVGKGDIVPILCDRSYLFVVATLAVMKSGSAYLPIDPEFPSDRIEYIINEANPKIILRYLATSNNKDIKLNHVEEYLIENHNYSENIEDIENVNEGDDLIYVLYTSGTTGKPKGTLITHNNLINYCLYSQTINGKDYIYEKEINNALVFSKFTFDMSMGEVYYPLLKGTTLVLCSNEEFNSPDRLSSLINTYDVDYIFSVPSRIENYMKFEKFRNCIKNVKWILFGGEYLSPNLIRELFKYSDAEIINGYGPTEATVICTSKQFSKQIHGQPNEEILITIGKPLCNCKVYILDKYLKPVPVGVEGEIYVGGYGVGKGYFNRKELTQERYIENPFNFDNEMHNRIMYKTGDIGKWTENGEVEYLGRIDFQVKIRGQRIELGEIENTVKEIEDIESSVVIDKVKENGEKYLMCYFITTNDEIQGKYIREYLKKKLPLYMVPNYYKRIQEIPLTPNGKLNRRSLPEPNIEDLIKEKYIAPETEIEKCICQIYSEIFDIDSKEIGIMSDFYELGGDSLNAIRVISKIEKELNVKLSIKDIFLHSVINQLGKHIEEILNSGNGKKDIEIIEKQNKLEFPITAQQLGVYIDSIKHPNTIIYNIPSIFKLNEGINIEKIKEAINQLFENQEILRSKYEKKEINGQTEIYGFIDNKCSLEFESYTFENVKSFVRPFDLSKAPLIRVGFIEDKILLIDMHHIIADGTTTLIITNELNKYYYDNEIDELQIQYSDYAISMDEKKKKGYFENQIEFYRKMFECDYEVLNVPKKENNNINEDSEEDNEINTNVGNNTKIIDVELSEKINEYVKNNGISKTAFFISIYGYVLSKYSGQDIIYSSIVSANRNNGYVENMIGMFVSTLPILLKYENEDEKFIDTIKRNMNLLVDMYDNQDISLSEIFNLLKLKKLTNSFIYQPYLKSSTNDNMEGVITENEVPLNVEEIVDENNNKSKFNLICEVVERENNYTIVIEYNRNIYDSSMINRIIDSFIEVIKNISSFEEQVKNIEYIPSDEKEKIINGYNNNVNIEGNDNLYHVEFSRIAKENSDKCAIVYNESTITYNELENMSNSLAHYLRKCGITRNNIVPVICDRSPYFIISTLAISKAGGAFLPIDKKLPIERIQFILNEVQPKIILFSNTQNVINSLVELNENYVMYDLKQHDYKVNINSTNNINEGDDTCYVLFTSGTTGKPKGVLVSHFNIYNNIRQFNNNSNLSLHGILRKDNVNNMLALTNFSFDIYHNEITLSLVNGLTIVLVDDNLCENIDLLSKYINKNNVEFINTTPTRFKLFMEDPDFRKSLSLIKTLILLGEDFSINLCKEIHKYSNCKIYNGYGPTECTDTSTYKEIDDTKDSKVTIGKPQCNYKGYLLDKYHKPVPIGVEGELFISGYGVGKGYLNREELTKEKFIKNPFNFDNNKYCDIMYRTGDLGKWTENGDIEYLGRIDFQVKIHGQRIELGEIENIIKEISDIKQYVVIDKKKENGEKYLMCYYITSNNNIQGKDIRENIKNKLPLYMVPNYYKRIQEIPLTPSGKLNRKALPEPNIDDLIKEKYVAPETDIEKSLCKMYSETFNIDVKEIGAMTDFYDLGGDSLNAIRVISKIEKEFNVKLNIKDILSHSIIRNLGKHIEEIISNGIISTEIDIIEKQNKLEFPVTPQQLGVYIDTIKNPDTIIYNEPSIFKLNKTIDIEKLKESIINLFESQEILKSRYGEKEVDGEVEVHGFIDNDCTLEFESYTFENAKSFVRPFDLSKAPLFRVGFIENKVLLIDMHHIVYDGASSVILINELNRYYNKNESEQLEVQYSDYALHMDEKKKEGHFENQIEFYREMLNCDYDLLSLPKKENNQLSEKLEDSNTSNVGNCSKTIDNQLYASINEFVRRNYISKTAFFSSIYGYIVSKYSGQDTIYSSIISINRNNQYVENMIGMFISTLPILLKYDNGNEKFIDNIKENMNLLVNIYDNQDLSLSEIFNSLKMKNVNNSFVYQPYVKTTTNNNEYNIFEDETNGMSGEIEELIKESNNTPKFDISLLIIENINNYTIFVNFDNNLYEESMINSMIDSYVEVIKNISSFDNHIRDIEYIPMDEKEKVINEFNSDINLERTDNLYHIEFSRIAKENPNKCAIVYNELTVSYGELDEMSNSLAHYLRKCGITRNDIVPIISDRSPSYIISTIAISKAGGAFLPIDSKLPIDRIQFIIEEIKPKIVLYNNTENIIINLENNSYKFYNLKHHDFYLNRNSINNVNEPDDLCYVLYTSGTTGKPKGALSNNVNSVLVLSNFSFDISHIEITLSLIHGLKIVLVDDILYNNISLLSKYITENKVELINTTPSRFKLFMEYEEFRRSLNEVKSVVLTGEILSKELCRDIHNYSNCKIYNGYGPTECAVDCSFTEVNENDNKSITIGKQLCNCKVYILDKYLKPVPVGVEGEIFIGGYGVGKGYLNREELTKEKYIENPFNFNNDKHNQIIYRTGDLGKWRENGEIEYLGKTDLQVKIHGQRIELGEIENTINEIEGIEHSIVIDKIKDNGEKFLMCYFIIANEKINGKEIREYLKKKLPLYMVPNYYKRIQEIPLTSNGKLDRRSLPKPNIEDLIKEKYVAPETEIEKCICQIYSEIFNIDSKEIGVMSDFYELGGDSLNAIRVISKIEKELNVKLTIKDIFTNSVIYNLGKYIENSLNDENISNEIEIIEKQNKSEFPVTSQQLGVYIDSIKNPNSIIYNIPFLFKLNERVNIEKIKEAINKLFESQEILRSKYEKKEINGQTEVYGFIDSECSLEFESYTFENIKSFVRPFDLSKAPLIRVGFIEDKALLIDMHHIISDGATAGIIMEQLNRYYNDNEIDKFEIQFSDYALYMDEKKKEGYFNNQIEFYREIFNSEYELLNIPMKKEIKKLNNELEIEEKENSYGDLLKPVNHQLSETINTYTKNNGISKTAFFISIYGYILSKYSGQDTIYSSIISANRNNGYVENMIGMFVSTLPILLKYENENEKFIDIIKRNMNLLVNIYDNQDISLSDITKALKLPNVNNAFVYQPNVTNTGKFKENIFNLNDNEINSNEDIINQFNTVKFDLLINILETDNNYYLYAEFNKNLYDDSMINKILDSYIEVIKNISHFEEMVKDIEYIPELEKENILLSFNKENIKYDFDKLYHVEFSKVAKKYPNRNAIIYQGMKFTFKEIDEMSNSLAFYLRSKGVGKGDIVPILCDRSYLFVVATLAVMKSGSAYLPIDPEFPSDRIEYIINEANPKNILKYLATSNNVDIKLNHVEEYLIENHNYSENIEDIENVNEGDDLIYVLYTSGTTG</sequence>
<dbReference type="InterPro" id="IPR006162">
    <property type="entry name" value="Ppantetheine_attach_site"/>
</dbReference>
<dbReference type="InterPro" id="IPR023213">
    <property type="entry name" value="CAT-like_dom_sf"/>
</dbReference>
<dbReference type="SUPFAM" id="SSF47336">
    <property type="entry name" value="ACP-like"/>
    <property type="match status" value="5"/>
</dbReference>
<dbReference type="SUPFAM" id="SSF52777">
    <property type="entry name" value="CoA-dependent acyltransferases"/>
    <property type="match status" value="10"/>
</dbReference>
<dbReference type="GO" id="GO:0016874">
    <property type="term" value="F:ligase activity"/>
    <property type="evidence" value="ECO:0007669"/>
    <property type="project" value="UniProtKB-KW"/>
</dbReference>
<dbReference type="Gene3D" id="3.30.559.30">
    <property type="entry name" value="Nonribosomal peptide synthetase, condensation domain"/>
    <property type="match status" value="6"/>
</dbReference>
<dbReference type="Gene3D" id="3.30.559.10">
    <property type="entry name" value="Chloramphenicol acetyltransferase-like domain"/>
    <property type="match status" value="5"/>
</dbReference>
<evidence type="ECO:0000313" key="6">
    <source>
        <dbReference type="Proteomes" id="UP000193944"/>
    </source>
</evidence>
<proteinExistence type="predicted"/>
<keyword evidence="1" id="KW-0596">Phosphopantetheine</keyword>
<dbReference type="Gene3D" id="3.40.50.980">
    <property type="match status" value="10"/>
</dbReference>
<dbReference type="NCBIfam" id="TIGR01733">
    <property type="entry name" value="AA-adenyl-dom"/>
    <property type="match status" value="4"/>
</dbReference>
<gene>
    <name evidence="5" type="ORF">BCR32DRAFT_286743</name>
</gene>